<keyword evidence="2" id="KW-1185">Reference proteome</keyword>
<proteinExistence type="predicted"/>
<dbReference type="EMBL" id="JAPDRQ010000240">
    <property type="protein sequence ID" value="KAJ9651689.1"/>
    <property type="molecule type" value="Genomic_DNA"/>
</dbReference>
<reference evidence="1" key="1">
    <citation type="submission" date="2022-10" db="EMBL/GenBank/DDBJ databases">
        <title>Culturing micro-colonial fungi from biological soil crusts in the Mojave desert and describing Neophaeococcomyces mojavensis, and introducing the new genera and species Taxawa tesnikishii.</title>
        <authorList>
            <person name="Kurbessoian T."/>
            <person name="Stajich J.E."/>
        </authorList>
    </citation>
    <scope>NUCLEOTIDE SEQUENCE</scope>
    <source>
        <strain evidence="1">JES_112</strain>
    </source>
</reference>
<organism evidence="1 2">
    <name type="scientific">Neophaeococcomyces mojaviensis</name>
    <dbReference type="NCBI Taxonomy" id="3383035"/>
    <lineage>
        <taxon>Eukaryota</taxon>
        <taxon>Fungi</taxon>
        <taxon>Dikarya</taxon>
        <taxon>Ascomycota</taxon>
        <taxon>Pezizomycotina</taxon>
        <taxon>Eurotiomycetes</taxon>
        <taxon>Chaetothyriomycetidae</taxon>
        <taxon>Chaetothyriales</taxon>
        <taxon>Chaetothyriales incertae sedis</taxon>
        <taxon>Neophaeococcomyces</taxon>
    </lineage>
</organism>
<comment type="caution">
    <text evidence="1">The sequence shown here is derived from an EMBL/GenBank/DDBJ whole genome shotgun (WGS) entry which is preliminary data.</text>
</comment>
<gene>
    <name evidence="1" type="ORF">H2198_009036</name>
</gene>
<name>A0ACC2ZVR0_9EURO</name>
<accession>A0ACC2ZVR0</accession>
<sequence>MPSSPISQSSDSASNDSLYPVVTTFSMVLSTSTNHRTVPSDQGPLDWREEARQCIANIKAMADATHKYVLYNLAQEKKGETKAARGKVVEEAEQEAMINRIDIQQIPKLSQTSMTPPTPTKPLDLLPPPLKPKQIVLMQAYKVLKRKANDMEEFETASAAAAEKPKRAKREKKEGAPCAAKKQKTDKNDEEKERRE</sequence>
<protein>
    <submittedName>
        <fullName evidence="1">Uncharacterized protein</fullName>
    </submittedName>
</protein>
<evidence type="ECO:0000313" key="1">
    <source>
        <dbReference type="EMBL" id="KAJ9651689.1"/>
    </source>
</evidence>
<evidence type="ECO:0000313" key="2">
    <source>
        <dbReference type="Proteomes" id="UP001172386"/>
    </source>
</evidence>
<dbReference type="Proteomes" id="UP001172386">
    <property type="component" value="Unassembled WGS sequence"/>
</dbReference>